<proteinExistence type="predicted"/>
<dbReference type="EMBL" id="CAEZST010000008">
    <property type="protein sequence ID" value="CAB4546002.1"/>
    <property type="molecule type" value="Genomic_DNA"/>
</dbReference>
<keyword evidence="1" id="KW-1133">Transmembrane helix</keyword>
<organism evidence="2">
    <name type="scientific">freshwater metagenome</name>
    <dbReference type="NCBI Taxonomy" id="449393"/>
    <lineage>
        <taxon>unclassified sequences</taxon>
        <taxon>metagenomes</taxon>
        <taxon>ecological metagenomes</taxon>
    </lineage>
</organism>
<protein>
    <submittedName>
        <fullName evidence="2">Unannotated protein</fullName>
    </submittedName>
</protein>
<accession>A0A6J6C3Z2</accession>
<keyword evidence="1" id="KW-0812">Transmembrane</keyword>
<dbReference type="AlphaFoldDB" id="A0A6J6C3Z2"/>
<gene>
    <name evidence="2" type="ORF">UFOPK1503_00641</name>
</gene>
<name>A0A6J6C3Z2_9ZZZZ</name>
<reference evidence="2" key="1">
    <citation type="submission" date="2020-05" db="EMBL/GenBank/DDBJ databases">
        <authorList>
            <person name="Chiriac C."/>
            <person name="Salcher M."/>
            <person name="Ghai R."/>
            <person name="Kavagutti S V."/>
        </authorList>
    </citation>
    <scope>NUCLEOTIDE SEQUENCE</scope>
</reference>
<feature type="transmembrane region" description="Helical" evidence="1">
    <location>
        <begin position="14"/>
        <end position="36"/>
    </location>
</feature>
<evidence type="ECO:0000313" key="2">
    <source>
        <dbReference type="EMBL" id="CAB4546002.1"/>
    </source>
</evidence>
<evidence type="ECO:0000256" key="1">
    <source>
        <dbReference type="SAM" id="Phobius"/>
    </source>
</evidence>
<keyword evidence="1" id="KW-0472">Membrane</keyword>
<sequence length="96" mass="10530">MAFHSERGAVTAEFMLITPVVILAVTALLGLFPIALSAIKLELTAMQLARLHSLGHSVEAPAGFELEIIERERFQCLVLRKEPLILESEYCAIPIG</sequence>